<dbReference type="GeneID" id="9165828"/>
<dbReference type="InterPro" id="IPR013134">
    <property type="entry name" value="Zn_hook_RAD50"/>
</dbReference>
<evidence type="ECO:0000313" key="9">
    <source>
        <dbReference type="EMBL" id="ADG91086.1"/>
    </source>
</evidence>
<dbReference type="EMBL" id="CP001939">
    <property type="protein sequence ID" value="ADG91086.1"/>
    <property type="molecule type" value="Genomic_DNA"/>
</dbReference>
<dbReference type="Gene3D" id="3.40.50.300">
    <property type="entry name" value="P-loop containing nucleotide triphosphate hydrolases"/>
    <property type="match status" value="2"/>
</dbReference>
<evidence type="ECO:0000313" key="10">
    <source>
        <dbReference type="Proteomes" id="UP000002376"/>
    </source>
</evidence>
<keyword evidence="10" id="KW-1185">Reference proteome</keyword>
<dbReference type="PANTHER" id="PTHR32114:SF2">
    <property type="entry name" value="ABC TRANSPORTER ABCH.3"/>
    <property type="match status" value="1"/>
</dbReference>
<feature type="coiled-coil region" evidence="7">
    <location>
        <begin position="494"/>
        <end position="773"/>
    </location>
</feature>
<dbReference type="HOGENOM" id="CLU_004785_0_2_2"/>
<feature type="binding site" evidence="6">
    <location>
        <position position="485"/>
    </location>
    <ligand>
        <name>Zn(2+)</name>
        <dbReference type="ChEBI" id="CHEBI:29105"/>
    </ligand>
</feature>
<dbReference type="Proteomes" id="UP000002376">
    <property type="component" value="Chromosome"/>
</dbReference>
<evidence type="ECO:0000259" key="8">
    <source>
        <dbReference type="PROSITE" id="PS51131"/>
    </source>
</evidence>
<dbReference type="InterPro" id="IPR003395">
    <property type="entry name" value="RecF/RecN/SMC_N"/>
</dbReference>
<organism evidence="9 10">
    <name type="scientific">Thermosphaera aggregans (strain DSM 11486 / M11TL)</name>
    <dbReference type="NCBI Taxonomy" id="633148"/>
    <lineage>
        <taxon>Archaea</taxon>
        <taxon>Thermoproteota</taxon>
        <taxon>Thermoprotei</taxon>
        <taxon>Desulfurococcales</taxon>
        <taxon>Desulfurococcaceae</taxon>
        <taxon>Thermosphaera</taxon>
    </lineage>
</organism>
<evidence type="ECO:0000256" key="4">
    <source>
        <dbReference type="ARBA" id="ARBA00022840"/>
    </source>
</evidence>
<keyword evidence="3 6" id="KW-0862">Zinc</keyword>
<dbReference type="PROSITE" id="PS51131">
    <property type="entry name" value="ZN_HOOK"/>
    <property type="match status" value="1"/>
</dbReference>
<evidence type="ECO:0000256" key="1">
    <source>
        <dbReference type="ARBA" id="ARBA00022723"/>
    </source>
</evidence>
<dbReference type="OrthoDB" id="19259at2157"/>
<dbReference type="RefSeq" id="WP_013129679.1">
    <property type="nucleotide sequence ID" value="NC_014160.1"/>
</dbReference>
<keyword evidence="2" id="KW-0547">Nucleotide-binding</keyword>
<dbReference type="Gene3D" id="1.10.287.510">
    <property type="entry name" value="Helix hairpin bin"/>
    <property type="match status" value="1"/>
</dbReference>
<keyword evidence="4" id="KW-0067">ATP-binding</keyword>
<reference key="3">
    <citation type="submission" date="2010-02" db="EMBL/GenBank/DDBJ databases">
        <title>Complete genome sequence of Thermosphaera aggregans type strain (M11TL).</title>
        <authorList>
            <consortium name="US DOE Joint Genome Institute (JGI-PGF)"/>
            <person name="Spring S."/>
            <person name="Lapidus A."/>
            <person name="Munk C."/>
            <person name="Schroeder M."/>
            <person name="Glavina Del Rio T."/>
            <person name="Tice H."/>
            <person name="Copeland A."/>
            <person name="Cheng J.-F."/>
            <person name="Lucas S."/>
            <person name="Chen F."/>
            <person name="Nolan M."/>
            <person name="Bruce D."/>
            <person name="Goodwin L."/>
            <person name="Pitluck S."/>
            <person name="Ivanova N."/>
            <person name="Mavromatis K."/>
            <person name="Ovchinnikova G."/>
            <person name="Pati A."/>
            <person name="Chen A."/>
            <person name="Palaniappan K."/>
            <person name="Land M."/>
            <person name="Hauser L."/>
            <person name="Chang Y.-J."/>
            <person name="Jeffries C.C."/>
            <person name="Brettin T."/>
            <person name="Detter J.C."/>
            <person name="Tapia R."/>
            <person name="Han C."/>
            <person name="Chain P."/>
            <person name="Heimerl T."/>
            <person name="Weik F."/>
            <person name="Goker M."/>
            <person name="Rachel R."/>
            <person name="Bristow J."/>
            <person name="Eisen J.A."/>
            <person name="Markowitz V."/>
            <person name="Hugenholtz P."/>
            <person name="Kyrpides N.C."/>
            <person name="Klenk H.-P."/>
        </authorList>
    </citation>
    <scope>NUCLEOTIDE SEQUENCE</scope>
    <source>
        <strain>DSM 11486</strain>
    </source>
</reference>
<gene>
    <name evidence="9" type="ordered locus">Tagg_0813</name>
</gene>
<protein>
    <submittedName>
        <fullName evidence="9">SMC domain protein</fullName>
    </submittedName>
</protein>
<feature type="domain" description="Zinc-hook" evidence="8">
    <location>
        <begin position="439"/>
        <end position="537"/>
    </location>
</feature>
<dbReference type="Pfam" id="PF02463">
    <property type="entry name" value="SMC_N"/>
    <property type="match status" value="1"/>
</dbReference>
<dbReference type="AlphaFoldDB" id="D5U1T6"/>
<dbReference type="Gene3D" id="1.10.287.1490">
    <property type="match status" value="1"/>
</dbReference>
<evidence type="ECO:0000256" key="2">
    <source>
        <dbReference type="ARBA" id="ARBA00022741"/>
    </source>
</evidence>
<evidence type="ECO:0000256" key="3">
    <source>
        <dbReference type="ARBA" id="ARBA00022833"/>
    </source>
</evidence>
<dbReference type="KEGG" id="tag:Tagg_0813"/>
<evidence type="ECO:0000256" key="6">
    <source>
        <dbReference type="PROSITE-ProRule" id="PRU00471"/>
    </source>
</evidence>
<dbReference type="SUPFAM" id="SSF75712">
    <property type="entry name" value="Rad50 coiled-coil Zn hook"/>
    <property type="match status" value="1"/>
</dbReference>
<name>D5U1T6_THEAM</name>
<reference evidence="9 10" key="1">
    <citation type="journal article" date="2010" name="Stand. Genomic Sci.">
        <title>Complete genome sequence of Thermosphaera aggregans type strain (M11TL).</title>
        <authorList>
            <person name="Spring S."/>
            <person name="Rachel R."/>
            <person name="Lapidus A."/>
            <person name="Davenport K."/>
            <person name="Tice H."/>
            <person name="Copeland A."/>
            <person name="Cheng J.F."/>
            <person name="Lucas S."/>
            <person name="Chen F."/>
            <person name="Nolan M."/>
            <person name="Bruce D."/>
            <person name="Goodwin L."/>
            <person name="Pitluck S."/>
            <person name="Ivanova N."/>
            <person name="Mavromatis K."/>
            <person name="Ovchinnikova G."/>
            <person name="Pati A."/>
            <person name="Chen A."/>
            <person name="Palaniappan K."/>
            <person name="Land M."/>
            <person name="Hauser L."/>
            <person name="Chang Y.J."/>
            <person name="Jeffries C.C."/>
            <person name="Brettin T."/>
            <person name="Detter J.C."/>
            <person name="Tapia R."/>
            <person name="Han C."/>
            <person name="Heimerl T."/>
            <person name="Weikl F."/>
            <person name="Brambilla E."/>
            <person name="Goker M."/>
            <person name="Bristow J."/>
            <person name="Eisen J.A."/>
            <person name="Markowitz V."/>
            <person name="Hugenholtz P."/>
            <person name="Kyrpides N.C."/>
            <person name="Klenk H.P."/>
        </authorList>
    </citation>
    <scope>NUCLEOTIDE SEQUENCE [LARGE SCALE GENOMIC DNA]</scope>
    <source>
        <strain evidence="10">DSM 11486 / M11TL</strain>
    </source>
</reference>
<keyword evidence="5 7" id="KW-0175">Coiled coil</keyword>
<dbReference type="InterPro" id="IPR027417">
    <property type="entry name" value="P-loop_NTPase"/>
</dbReference>
<dbReference type="PANTHER" id="PTHR32114">
    <property type="entry name" value="ABC TRANSPORTER ABCH.3"/>
    <property type="match status" value="1"/>
</dbReference>
<reference evidence="10" key="2">
    <citation type="journal article" date="2010" name="Stand. Genomic Sci.">
        <title>Complete genome sequence of Thermosphaera aggregans type strain (M11TLT).</title>
        <authorList>
            <person name="Spring S."/>
            <person name="Rachel R."/>
            <person name="Lapidus A."/>
            <person name="Davenport K."/>
            <person name="Tice H."/>
            <person name="Copeland A."/>
            <person name="Cheng J.-F."/>
            <person name="Lucas S."/>
            <person name="Chen F."/>
            <person name="Nolan M."/>
            <person name="Bruce D."/>
            <person name="Goodwin L."/>
            <person name="Pitluck S."/>
            <person name="Ivanova N."/>
            <person name="Mavromatis K."/>
            <person name="Ovchinnikova G."/>
            <person name="Pati A."/>
            <person name="Chen A."/>
            <person name="Palaniappan K."/>
            <person name="Land M."/>
            <person name="Hauser L."/>
            <person name="Chang Y.-J."/>
            <person name="Jeffries C.C."/>
            <person name="Brettin T."/>
            <person name="Detter J.C."/>
            <person name="Tapia R."/>
            <person name="Han C."/>
            <person name="Heimerl T."/>
            <person name="Weikl F."/>
            <person name="Brambilla E."/>
            <person name="Goker M."/>
            <person name="Bristow J."/>
            <person name="Eisen J.A."/>
            <person name="Markowitz V."/>
            <person name="Hugenholtz P."/>
            <person name="Kyrpides N.C."/>
            <person name="Klenk H.-P."/>
        </authorList>
    </citation>
    <scope>NUCLEOTIDE SEQUENCE [LARGE SCALE GENOMIC DNA]</scope>
    <source>
        <strain evidence="10">DSM 11486 / M11TL</strain>
    </source>
</reference>
<dbReference type="eggNOG" id="arCOG00368">
    <property type="taxonomic scope" value="Archaea"/>
</dbReference>
<dbReference type="Pfam" id="PF04423">
    <property type="entry name" value="Rad50_zn_hook"/>
    <property type="match status" value="1"/>
</dbReference>
<feature type="binding site" evidence="6">
    <location>
        <position position="488"/>
    </location>
    <ligand>
        <name>Zn(2+)</name>
        <dbReference type="ChEBI" id="CHEBI:29105"/>
    </ligand>
</feature>
<proteinExistence type="predicted"/>
<feature type="coiled-coil region" evidence="7">
    <location>
        <begin position="335"/>
        <end position="459"/>
    </location>
</feature>
<accession>D5U1T6</accession>
<sequence>METPTLILHKITLEGFLSHGETSIVFEKGVNTIVGPNGAGKSSILEAIYYALTGDGWRIRRKEDLVNLTRRSARVELEFSHEGRKYQVERQIPSGKAVLREARMDRGEASWRVIADRATDVDKKLAEILGIDPSKLDGVVLVNQGELTKLFATLTPSERKEIIDKLLGLDLYEKIGEKLRDSCIQTSTPYQICPGAHTARTAENIREQVLRKHRELLEKIKEYAQRKNELEKTIQDAWRRIREEKLEEKALELEKARAEKESLSNKLSEISAKASSLRENRQALLSKIGEYEKRLGKIKQEISEKTRLVEILAFKEQVNSLIKIHEDEKSKREILRAKTSQLNALENFRKKLEELRAKHGSLERLEEAVRSLESEVGKTREQLKALSQELGKVEGQEHRLRNEIQELQERIRSIVRERQLASIEPLIAEGSVDKIEALLRKTEEELSSLGLELEKAAREEASRQALKQQVEKSIELLETSPQPECPVCKRPLEGSRKEEILADYRKHLAELEKELRELESKIAALKTRHSQASAEAEALKQVAEALKEVAGRKAELEELGKRRRQVRENAEQLSARVEKLEESLKEHRSDLANWKSLAASFDENVYSRLRTEVEGLSKELEELSSELTRLSAELSARLGITAGSREELVGKLREELEKAAKAELALASLNAEKEKLEADIRDYRKQAEELGKRIEELEKARGEIQERLERAEKNLRELEEAGRRLEELRKAIEVGTEHVKLYAGELERVEKELEDLRSQVKEINRAIRKAMIINYLREKIFHKDGVPRYLRKYYVDVISKMMEGWSDAFNLGFESIRLDENYELRVVLARARERPLGVSQLSGGEKVAISILGLLALHQIVTKGRIGFLALDEPTEYLDEERRRELIELLKMFKGGEGIPQLIVVTHDSEVRDAADVTYVVRKDENTGYSRVEREEA</sequence>
<dbReference type="GO" id="GO:0005524">
    <property type="term" value="F:ATP binding"/>
    <property type="evidence" value="ECO:0007669"/>
    <property type="project" value="UniProtKB-KW"/>
</dbReference>
<dbReference type="STRING" id="633148.Tagg_0813"/>
<dbReference type="SUPFAM" id="SSF52540">
    <property type="entry name" value="P-loop containing nucleoside triphosphate hydrolases"/>
    <property type="match status" value="2"/>
</dbReference>
<dbReference type="GO" id="GO:0046872">
    <property type="term" value="F:metal ion binding"/>
    <property type="evidence" value="ECO:0007669"/>
    <property type="project" value="UniProtKB-UniRule"/>
</dbReference>
<evidence type="ECO:0000256" key="7">
    <source>
        <dbReference type="SAM" id="Coils"/>
    </source>
</evidence>
<keyword evidence="1 6" id="KW-0479">Metal-binding</keyword>
<feature type="coiled-coil region" evidence="7">
    <location>
        <begin position="199"/>
        <end position="301"/>
    </location>
</feature>
<evidence type="ECO:0000256" key="5">
    <source>
        <dbReference type="ARBA" id="ARBA00023054"/>
    </source>
</evidence>